<dbReference type="InterPro" id="IPR007016">
    <property type="entry name" value="O-antigen_ligase-rel_domated"/>
</dbReference>
<comment type="subcellular location">
    <subcellularLocation>
        <location evidence="1">Membrane</location>
        <topology evidence="1">Multi-pass membrane protein</topology>
    </subcellularLocation>
</comment>
<keyword evidence="2 5" id="KW-0812">Transmembrane</keyword>
<accession>A0A5S9IMI0</accession>
<evidence type="ECO:0000313" key="8">
    <source>
        <dbReference type="Proteomes" id="UP000326354"/>
    </source>
</evidence>
<organism evidence="7 8">
    <name type="scientific">Uabimicrobium amorphum</name>
    <dbReference type="NCBI Taxonomy" id="2596890"/>
    <lineage>
        <taxon>Bacteria</taxon>
        <taxon>Pseudomonadati</taxon>
        <taxon>Planctomycetota</taxon>
        <taxon>Candidatus Uabimicrobiia</taxon>
        <taxon>Candidatus Uabimicrobiales</taxon>
        <taxon>Candidatus Uabimicrobiaceae</taxon>
        <taxon>Candidatus Uabimicrobium</taxon>
    </lineage>
</organism>
<feature type="transmembrane region" description="Helical" evidence="5">
    <location>
        <begin position="221"/>
        <end position="240"/>
    </location>
</feature>
<reference evidence="7 8" key="1">
    <citation type="submission" date="2019-08" db="EMBL/GenBank/DDBJ databases">
        <title>Complete genome sequence of Candidatus Uab amorphum.</title>
        <authorList>
            <person name="Shiratori T."/>
            <person name="Suzuki S."/>
            <person name="Kakizawa Y."/>
            <person name="Ishida K."/>
        </authorList>
    </citation>
    <scope>NUCLEOTIDE SEQUENCE [LARGE SCALE GENOMIC DNA]</scope>
    <source>
        <strain evidence="7 8">SRT547</strain>
    </source>
</reference>
<dbReference type="Proteomes" id="UP000326354">
    <property type="component" value="Chromosome"/>
</dbReference>
<keyword evidence="8" id="KW-1185">Reference proteome</keyword>
<dbReference type="KEGG" id="uam:UABAM_02522"/>
<proteinExistence type="predicted"/>
<feature type="transmembrane region" description="Helical" evidence="5">
    <location>
        <begin position="117"/>
        <end position="135"/>
    </location>
</feature>
<evidence type="ECO:0000313" key="7">
    <source>
        <dbReference type="EMBL" id="BBM84166.1"/>
    </source>
</evidence>
<dbReference type="AlphaFoldDB" id="A0A5S9IMI0"/>
<feature type="transmembrane region" description="Helical" evidence="5">
    <location>
        <begin position="361"/>
        <end position="394"/>
    </location>
</feature>
<gene>
    <name evidence="7" type="ORF">UABAM_02522</name>
</gene>
<dbReference type="PANTHER" id="PTHR37422">
    <property type="entry name" value="TEICHURONIC ACID BIOSYNTHESIS PROTEIN TUAE"/>
    <property type="match status" value="1"/>
</dbReference>
<keyword evidence="3 5" id="KW-1133">Transmembrane helix</keyword>
<feature type="domain" description="O-antigen ligase-related" evidence="6">
    <location>
        <begin position="187"/>
        <end position="335"/>
    </location>
</feature>
<evidence type="ECO:0000256" key="4">
    <source>
        <dbReference type="ARBA" id="ARBA00023136"/>
    </source>
</evidence>
<feature type="transmembrane region" description="Helical" evidence="5">
    <location>
        <begin position="155"/>
        <end position="173"/>
    </location>
</feature>
<evidence type="ECO:0000256" key="5">
    <source>
        <dbReference type="SAM" id="Phobius"/>
    </source>
</evidence>
<feature type="transmembrane region" description="Helical" evidence="5">
    <location>
        <begin position="406"/>
        <end position="427"/>
    </location>
</feature>
<sequence length="430" mass="49454">MNIKHILTFFILTTMCLSATLLCDLFDQNFLIPKQLVFQLCTLIAFTLWIWRHNNIYIRKVNPLLLSCLLFFSWAAISSFVSPNPFVAISKYTFWFCGVLFLALLIHIPLRKSLVKQTWFTIMFVVVGISYLQYAELSPVPMVRPNFYGSTLGNPNFVACLAAATAVSLCGYIKTLCGYRKICCVISIIFFIFPVLFIGSRGALVGLFVACIVFILLRKNYFAMLSVAILFVVMCSIPLYQGRSLWNKESFHQYGATRERIVIWVSSWRTFREHMWVGTGFEQWYQKAWHHKNRFATARGNEVYKPATKRIFAHTHNDYLEIFLETGIIGGCLFIVLLLLMLYYAYTDYKKTRCSIGAGHFAALFVLLTHSLVSFPLQTAFGYMCLLLNWFFILRTPSHSTTIQKPAWAIIAMLLLLICNTISWAFAHLI</sequence>
<dbReference type="GO" id="GO:0016020">
    <property type="term" value="C:membrane"/>
    <property type="evidence" value="ECO:0007669"/>
    <property type="project" value="UniProtKB-SubCell"/>
</dbReference>
<feature type="transmembrane region" description="Helical" evidence="5">
    <location>
        <begin position="185"/>
        <end position="215"/>
    </location>
</feature>
<feature type="transmembrane region" description="Helical" evidence="5">
    <location>
        <begin position="93"/>
        <end position="110"/>
    </location>
</feature>
<feature type="transmembrane region" description="Helical" evidence="5">
    <location>
        <begin position="32"/>
        <end position="51"/>
    </location>
</feature>
<dbReference type="InterPro" id="IPR051533">
    <property type="entry name" value="WaaL-like"/>
</dbReference>
<dbReference type="PANTHER" id="PTHR37422:SF13">
    <property type="entry name" value="LIPOPOLYSACCHARIDE BIOSYNTHESIS PROTEIN PA4999-RELATED"/>
    <property type="match status" value="1"/>
</dbReference>
<dbReference type="Pfam" id="PF04932">
    <property type="entry name" value="Wzy_C"/>
    <property type="match status" value="1"/>
</dbReference>
<dbReference type="EMBL" id="AP019860">
    <property type="protein sequence ID" value="BBM84166.1"/>
    <property type="molecule type" value="Genomic_DNA"/>
</dbReference>
<protein>
    <submittedName>
        <fullName evidence="7">Polymerase</fullName>
    </submittedName>
</protein>
<keyword evidence="4 5" id="KW-0472">Membrane</keyword>
<evidence type="ECO:0000256" key="3">
    <source>
        <dbReference type="ARBA" id="ARBA00022989"/>
    </source>
</evidence>
<dbReference type="RefSeq" id="WP_151968336.1">
    <property type="nucleotide sequence ID" value="NZ_AP019860.1"/>
</dbReference>
<feature type="transmembrane region" description="Helical" evidence="5">
    <location>
        <begin position="63"/>
        <end position="81"/>
    </location>
</feature>
<dbReference type="OrthoDB" id="27575at2"/>
<name>A0A5S9IMI0_UABAM</name>
<evidence type="ECO:0000259" key="6">
    <source>
        <dbReference type="Pfam" id="PF04932"/>
    </source>
</evidence>
<evidence type="ECO:0000256" key="2">
    <source>
        <dbReference type="ARBA" id="ARBA00022692"/>
    </source>
</evidence>
<feature type="transmembrane region" description="Helical" evidence="5">
    <location>
        <begin position="319"/>
        <end position="346"/>
    </location>
</feature>
<evidence type="ECO:0000256" key="1">
    <source>
        <dbReference type="ARBA" id="ARBA00004141"/>
    </source>
</evidence>